<dbReference type="InterPro" id="IPR001789">
    <property type="entry name" value="Sig_transdc_resp-reg_receiver"/>
</dbReference>
<dbReference type="PRINTS" id="PR00032">
    <property type="entry name" value="HTHARAC"/>
</dbReference>
<keyword evidence="4" id="KW-0804">Transcription</keyword>
<evidence type="ECO:0000256" key="1">
    <source>
        <dbReference type="ARBA" id="ARBA00018672"/>
    </source>
</evidence>
<keyword evidence="7" id="KW-0175">Coiled coil</keyword>
<evidence type="ECO:0000256" key="7">
    <source>
        <dbReference type="SAM" id="Coils"/>
    </source>
</evidence>
<dbReference type="SUPFAM" id="SSF46689">
    <property type="entry name" value="Homeodomain-like"/>
    <property type="match status" value="2"/>
</dbReference>
<dbReference type="InterPro" id="IPR020449">
    <property type="entry name" value="Tscrpt_reg_AraC-type_HTH"/>
</dbReference>
<comment type="caution">
    <text evidence="10">The sequence shown here is derived from an EMBL/GenBank/DDBJ whole genome shotgun (WGS) entry which is preliminary data.</text>
</comment>
<dbReference type="RefSeq" id="WP_204905817.1">
    <property type="nucleotide sequence ID" value="NZ_JACJKS010000004.1"/>
</dbReference>
<dbReference type="InterPro" id="IPR011006">
    <property type="entry name" value="CheY-like_superfamily"/>
</dbReference>
<feature type="domain" description="HTH araC/xylS-type" evidence="8">
    <location>
        <begin position="432"/>
        <end position="530"/>
    </location>
</feature>
<dbReference type="InterPro" id="IPR018060">
    <property type="entry name" value="HTH_AraC"/>
</dbReference>
<dbReference type="GO" id="GO:0000160">
    <property type="term" value="P:phosphorelay signal transduction system"/>
    <property type="evidence" value="ECO:0007669"/>
    <property type="project" value="InterPro"/>
</dbReference>
<accession>A0A938XBP5</accession>
<evidence type="ECO:0000256" key="5">
    <source>
        <dbReference type="ARBA" id="ARBA00024867"/>
    </source>
</evidence>
<keyword evidence="2" id="KW-0805">Transcription regulation</keyword>
<dbReference type="GO" id="GO:0043565">
    <property type="term" value="F:sequence-specific DNA binding"/>
    <property type="evidence" value="ECO:0007669"/>
    <property type="project" value="InterPro"/>
</dbReference>
<dbReference type="Gene3D" id="3.40.50.2300">
    <property type="match status" value="1"/>
</dbReference>
<evidence type="ECO:0000256" key="2">
    <source>
        <dbReference type="ARBA" id="ARBA00023015"/>
    </source>
</evidence>
<sequence>MTRILICDDEGIVRQSLEFMIGKSFGDECELEFARNGRTAIELAESFHPDIILMDIQMPGINGLEAMQEIRRENRHVVFIVLTAYDKFEYTQKSIDVGVLSYLTKPINRDVLTDTLRKAMKQVKERREKARNDLRIKEKLEAVVPMIENGFVYSLLMESAGKEEYAAYRDLLNIEEDLGYVMVIECGDEIHKGELTNTVGAGIKLQKHYMVFRETVKEATGGIVGSLMANKVIVLVPCGEEAQEYAQRVMKVDNTRALLRRLEQQTELKFKAGIGTVRKWEDMGESYKEALESVHQTVGKVIHASDITMSCRYADDYPIDLEKQLFEAVQKGDEESTRVLADRFMDWMQGYEPKMTNVVRLKAMEFVLWAEHFAYMQGGISEYHFEVREGYIEMLLSFNSYPELRKWFLDKMSESASRIARKQQMKTDSVVEQAKQYIAENFSRELSLEEMAREVGISPYYLSKLFKESEGTGYIEYTTKLRMDYAKEQLSGTDRSIKEICHDAGYQDPNYFSRIFKKWTGMTPTEYRGGA</sequence>
<dbReference type="Pfam" id="PF12833">
    <property type="entry name" value="HTH_18"/>
    <property type="match status" value="1"/>
</dbReference>
<dbReference type="AlphaFoldDB" id="A0A938XBP5"/>
<name>A0A938XBP5_9CLOT</name>
<feature type="domain" description="Response regulatory" evidence="9">
    <location>
        <begin position="3"/>
        <end position="120"/>
    </location>
</feature>
<dbReference type="InterPro" id="IPR018062">
    <property type="entry name" value="HTH_AraC-typ_CS"/>
</dbReference>
<dbReference type="CDD" id="cd17536">
    <property type="entry name" value="REC_YesN-like"/>
    <property type="match status" value="1"/>
</dbReference>
<dbReference type="GO" id="GO:0003700">
    <property type="term" value="F:DNA-binding transcription factor activity"/>
    <property type="evidence" value="ECO:0007669"/>
    <property type="project" value="InterPro"/>
</dbReference>
<dbReference type="EMBL" id="JACJKS010000004">
    <property type="protein sequence ID" value="MBM6947764.1"/>
    <property type="molecule type" value="Genomic_DNA"/>
</dbReference>
<evidence type="ECO:0000313" key="10">
    <source>
        <dbReference type="EMBL" id="MBM6947764.1"/>
    </source>
</evidence>
<dbReference type="InterPro" id="IPR009057">
    <property type="entry name" value="Homeodomain-like_sf"/>
</dbReference>
<dbReference type="PROSITE" id="PS00041">
    <property type="entry name" value="HTH_ARAC_FAMILY_1"/>
    <property type="match status" value="1"/>
</dbReference>
<gene>
    <name evidence="10" type="ORF">H6A20_03670</name>
</gene>
<dbReference type="SMART" id="SM00342">
    <property type="entry name" value="HTH_ARAC"/>
    <property type="match status" value="1"/>
</dbReference>
<comment type="function">
    <text evidence="5">May play the central regulatory role in sporulation. It may be an element of the effector pathway responsible for the activation of sporulation genes in response to nutritional stress. Spo0A may act in concert with spo0H (a sigma factor) to control the expression of some genes that are critical to the sporulation process.</text>
</comment>
<dbReference type="PANTHER" id="PTHR43280:SF2">
    <property type="entry name" value="HTH-TYPE TRANSCRIPTIONAL REGULATOR EXSA"/>
    <property type="match status" value="1"/>
</dbReference>
<evidence type="ECO:0000256" key="3">
    <source>
        <dbReference type="ARBA" id="ARBA00023125"/>
    </source>
</evidence>
<dbReference type="Pfam" id="PF00072">
    <property type="entry name" value="Response_reg"/>
    <property type="match status" value="1"/>
</dbReference>
<keyword evidence="3" id="KW-0238">DNA-binding</keyword>
<evidence type="ECO:0000256" key="6">
    <source>
        <dbReference type="PROSITE-ProRule" id="PRU00169"/>
    </source>
</evidence>
<dbReference type="PANTHER" id="PTHR43280">
    <property type="entry name" value="ARAC-FAMILY TRANSCRIPTIONAL REGULATOR"/>
    <property type="match status" value="1"/>
</dbReference>
<feature type="modified residue" description="4-aspartylphosphate" evidence="6">
    <location>
        <position position="55"/>
    </location>
</feature>
<evidence type="ECO:0000259" key="8">
    <source>
        <dbReference type="PROSITE" id="PS01124"/>
    </source>
</evidence>
<keyword evidence="6" id="KW-0597">Phosphoprotein</keyword>
<reference evidence="10" key="1">
    <citation type="submission" date="2020-08" db="EMBL/GenBank/DDBJ databases">
        <authorList>
            <person name="Cejkova D."/>
            <person name="Kubasova T."/>
            <person name="Jahodarova E."/>
            <person name="Rychlik I."/>
        </authorList>
    </citation>
    <scope>NUCLEOTIDE SEQUENCE</scope>
    <source>
        <strain evidence="10">An582</strain>
    </source>
</reference>
<organism evidence="10 11">
    <name type="scientific">Mordavella massiliensis</name>
    <dbReference type="NCBI Taxonomy" id="1871024"/>
    <lineage>
        <taxon>Bacteria</taxon>
        <taxon>Bacillati</taxon>
        <taxon>Bacillota</taxon>
        <taxon>Clostridia</taxon>
        <taxon>Eubacteriales</taxon>
        <taxon>Clostridiaceae</taxon>
        <taxon>Mordavella</taxon>
    </lineage>
</organism>
<evidence type="ECO:0000313" key="11">
    <source>
        <dbReference type="Proteomes" id="UP000705508"/>
    </source>
</evidence>
<evidence type="ECO:0000256" key="4">
    <source>
        <dbReference type="ARBA" id="ARBA00023163"/>
    </source>
</evidence>
<reference evidence="10" key="2">
    <citation type="journal article" date="2021" name="Sci. Rep.">
        <title>The distribution of antibiotic resistance genes in chicken gut microbiota commensals.</title>
        <authorList>
            <person name="Juricova H."/>
            <person name="Matiasovicova J."/>
            <person name="Kubasova T."/>
            <person name="Cejkova D."/>
            <person name="Rychlik I."/>
        </authorList>
    </citation>
    <scope>NUCLEOTIDE SEQUENCE</scope>
    <source>
        <strain evidence="10">An582</strain>
    </source>
</reference>
<dbReference type="PROSITE" id="PS50110">
    <property type="entry name" value="RESPONSE_REGULATORY"/>
    <property type="match status" value="1"/>
</dbReference>
<dbReference type="SUPFAM" id="SSF52172">
    <property type="entry name" value="CheY-like"/>
    <property type="match status" value="1"/>
</dbReference>
<evidence type="ECO:0000259" key="9">
    <source>
        <dbReference type="PROSITE" id="PS50110"/>
    </source>
</evidence>
<dbReference type="SMART" id="SM00448">
    <property type="entry name" value="REC"/>
    <property type="match status" value="1"/>
</dbReference>
<dbReference type="Proteomes" id="UP000705508">
    <property type="component" value="Unassembled WGS sequence"/>
</dbReference>
<dbReference type="PROSITE" id="PS01124">
    <property type="entry name" value="HTH_ARAC_FAMILY_2"/>
    <property type="match status" value="1"/>
</dbReference>
<proteinExistence type="predicted"/>
<dbReference type="Gene3D" id="1.10.10.60">
    <property type="entry name" value="Homeodomain-like"/>
    <property type="match status" value="2"/>
</dbReference>
<feature type="coiled-coil region" evidence="7">
    <location>
        <begin position="113"/>
        <end position="140"/>
    </location>
</feature>
<protein>
    <recommendedName>
        <fullName evidence="1">Stage 0 sporulation protein A homolog</fullName>
    </recommendedName>
</protein>